<proteinExistence type="predicted"/>
<evidence type="ECO:0008006" key="3">
    <source>
        <dbReference type="Google" id="ProtNLM"/>
    </source>
</evidence>
<comment type="caution">
    <text evidence="1">The sequence shown here is derived from an EMBL/GenBank/DDBJ whole genome shotgun (WGS) entry which is preliminary data.</text>
</comment>
<dbReference type="AlphaFoldDB" id="A0A0W0YN23"/>
<gene>
    <name evidence="1" type="ORF">Lsai_1633</name>
</gene>
<evidence type="ECO:0000313" key="2">
    <source>
        <dbReference type="Proteomes" id="UP000054621"/>
    </source>
</evidence>
<dbReference type="GO" id="GO:0008237">
    <property type="term" value="F:metallopeptidase activity"/>
    <property type="evidence" value="ECO:0007669"/>
    <property type="project" value="InterPro"/>
</dbReference>
<reference evidence="1 2" key="1">
    <citation type="submission" date="2015-11" db="EMBL/GenBank/DDBJ databases">
        <title>Genomic analysis of 38 Legionella species identifies large and diverse effector repertoires.</title>
        <authorList>
            <person name="Burstein D."/>
            <person name="Amaro F."/>
            <person name="Zusman T."/>
            <person name="Lifshitz Z."/>
            <person name="Cohen O."/>
            <person name="Gilbert J.A."/>
            <person name="Pupko T."/>
            <person name="Shuman H.A."/>
            <person name="Segal G."/>
        </authorList>
    </citation>
    <scope>NUCLEOTIDE SEQUENCE [LARGE SCALE GENOMIC DNA]</scope>
    <source>
        <strain evidence="1 2">Mt.St.Helens-4</strain>
    </source>
</reference>
<name>A0A0W0YN23_9GAMM</name>
<dbReference type="eggNOG" id="ENOG5032FTH">
    <property type="taxonomic scope" value="Bacteria"/>
</dbReference>
<organism evidence="1 2">
    <name type="scientific">Legionella sainthelensi</name>
    <dbReference type="NCBI Taxonomy" id="28087"/>
    <lineage>
        <taxon>Bacteria</taxon>
        <taxon>Pseudomonadati</taxon>
        <taxon>Pseudomonadota</taxon>
        <taxon>Gammaproteobacteria</taxon>
        <taxon>Legionellales</taxon>
        <taxon>Legionellaceae</taxon>
        <taxon>Legionella</taxon>
    </lineage>
</organism>
<evidence type="ECO:0000313" key="1">
    <source>
        <dbReference type="EMBL" id="KTD58111.1"/>
    </source>
</evidence>
<dbReference type="RefSeq" id="WP_027271941.1">
    <property type="nucleotide sequence ID" value="NZ_CAAAJE010000029.1"/>
</dbReference>
<accession>A0A0W0YN23</accession>
<dbReference type="Proteomes" id="UP000054621">
    <property type="component" value="Unassembled WGS sequence"/>
</dbReference>
<sequence length="216" mass="25191">MYNAKFFEKPINYAHDNFQTNLSAAIDVIKQNQSVLAKKILDVINSKKIIIQSFFNMSKEHYAEMRKNMKKEYGEVLPENFPPDISTVRKIESKLEGIIYDDKVIYIRSQKNSQDMANTLVHEICHFMNAGMYTKEKKINPTNLVDYCDEVRAHTGEKIFERNGSCLRRSDIKQIHKQVTDLYPEFLVSYEDALELGYIYSSYDGPKDRILQPLSL</sequence>
<dbReference type="EMBL" id="LNYV01000015">
    <property type="protein sequence ID" value="KTD58111.1"/>
    <property type="molecule type" value="Genomic_DNA"/>
</dbReference>
<dbReference type="InterPro" id="IPR024079">
    <property type="entry name" value="MetalloPept_cat_dom_sf"/>
</dbReference>
<dbReference type="OrthoDB" id="5647160at2"/>
<protein>
    <recommendedName>
        <fullName evidence="3">IrrE N-terminal-like domain-containing protein</fullName>
    </recommendedName>
</protein>
<dbReference type="PATRIC" id="fig|28087.4.peg.1749"/>
<dbReference type="Gene3D" id="3.40.390.10">
    <property type="entry name" value="Collagenase (Catalytic Domain)"/>
    <property type="match status" value="1"/>
</dbReference>